<dbReference type="PANTHER" id="PTHR20953">
    <property type="entry name" value="KINASE-RELATED"/>
    <property type="match status" value="1"/>
</dbReference>
<sequence length="318" mass="34115">MRDDERYLAAIQTLGEHVRRVLARVSGDVQRETTEIRLRVGRPLGLITPARILFVDENGGIAPRPVLNAFIVTKADMQDCFVSLCGWAVHSHQREMADGYIAVRGGHRAGVAATAVVEDGLVASVRDITSINLRIAREIFGCADQLIRGYFMDRPCGLLLAGAPASGKTTLLRDLARQLSSGTPGVYRKVCVVDESGEIGASSGGLIQNDLGPCCDLLAGYPKAKGLQIAIRYLSPEIIICDEIATEAEIEAVAAAVNSGVAVVTSVHAASFEELCRKRMIGRLFETGAFAYAAMLRGADKPAQILAVRKVEELCIQP</sequence>
<dbReference type="PANTHER" id="PTHR20953:SF3">
    <property type="entry name" value="P-LOOP CONTAINING NUCLEOSIDE TRIPHOSPHATE HYDROLASES SUPERFAMILY PROTEIN"/>
    <property type="match status" value="1"/>
</dbReference>
<evidence type="ECO:0000313" key="5">
    <source>
        <dbReference type="Proteomes" id="UP000095765"/>
    </source>
</evidence>
<reference evidence="4 5" key="1">
    <citation type="submission" date="2015-09" db="EMBL/GenBank/DDBJ databases">
        <authorList>
            <consortium name="Pathogen Informatics"/>
        </authorList>
    </citation>
    <scope>NUCLEOTIDE SEQUENCE [LARGE SCALE GENOMIC DNA]</scope>
    <source>
        <strain evidence="4 5">2789STDY5834939</strain>
    </source>
</reference>
<accession>A0A174PE20</accession>
<keyword evidence="1" id="KW-0547">Nucleotide-binding</keyword>
<name>A0A174PE20_9FIRM</name>
<evidence type="ECO:0000259" key="3">
    <source>
        <dbReference type="Pfam" id="PF19568"/>
    </source>
</evidence>
<dbReference type="InterPro" id="IPR045735">
    <property type="entry name" value="Spore_III_AA_AAA+_ATPase"/>
</dbReference>
<organism evidence="4 5">
    <name type="scientific">Anaerotruncus colihominis</name>
    <dbReference type="NCBI Taxonomy" id="169435"/>
    <lineage>
        <taxon>Bacteria</taxon>
        <taxon>Bacillati</taxon>
        <taxon>Bacillota</taxon>
        <taxon>Clostridia</taxon>
        <taxon>Eubacteriales</taxon>
        <taxon>Oscillospiraceae</taxon>
        <taxon>Anaerotruncus</taxon>
    </lineage>
</organism>
<dbReference type="Pfam" id="PF19568">
    <property type="entry name" value="Spore_III_AA"/>
    <property type="match status" value="1"/>
</dbReference>
<dbReference type="RefSeq" id="WP_055244611.1">
    <property type="nucleotide sequence ID" value="NZ_CABIWA010000009.1"/>
</dbReference>
<gene>
    <name evidence="4" type="ORF">ERS852551_01204</name>
</gene>
<dbReference type="InterPro" id="IPR027417">
    <property type="entry name" value="P-loop_NTPase"/>
</dbReference>
<dbReference type="OrthoDB" id="9768243at2"/>
<evidence type="ECO:0000256" key="1">
    <source>
        <dbReference type="ARBA" id="ARBA00022741"/>
    </source>
</evidence>
<feature type="domain" description="Stage III sporulation protein AA AAA+ ATPase" evidence="3">
    <location>
        <begin position="11"/>
        <end position="308"/>
    </location>
</feature>
<evidence type="ECO:0000313" key="4">
    <source>
        <dbReference type="EMBL" id="CUP56645.1"/>
    </source>
</evidence>
<dbReference type="EMBL" id="CZBE01000007">
    <property type="protein sequence ID" value="CUP56645.1"/>
    <property type="molecule type" value="Genomic_DNA"/>
</dbReference>
<protein>
    <submittedName>
        <fullName evidence="4">Uncharacterized protein conserved in bacteria</fullName>
    </submittedName>
</protein>
<keyword evidence="2" id="KW-0067">ATP-binding</keyword>
<proteinExistence type="predicted"/>
<dbReference type="SUPFAM" id="SSF52540">
    <property type="entry name" value="P-loop containing nucleoside triphosphate hydrolases"/>
    <property type="match status" value="1"/>
</dbReference>
<evidence type="ECO:0000256" key="2">
    <source>
        <dbReference type="ARBA" id="ARBA00022840"/>
    </source>
</evidence>
<dbReference type="Proteomes" id="UP000095765">
    <property type="component" value="Unassembled WGS sequence"/>
</dbReference>
<dbReference type="GO" id="GO:0005524">
    <property type="term" value="F:ATP binding"/>
    <property type="evidence" value="ECO:0007669"/>
    <property type="project" value="UniProtKB-KW"/>
</dbReference>
<dbReference type="Gene3D" id="3.40.50.300">
    <property type="entry name" value="P-loop containing nucleotide triphosphate hydrolases"/>
    <property type="match status" value="1"/>
</dbReference>
<dbReference type="AlphaFoldDB" id="A0A174PE20"/>